<dbReference type="EMBL" id="MU001632">
    <property type="protein sequence ID" value="KAF2486520.1"/>
    <property type="molecule type" value="Genomic_DNA"/>
</dbReference>
<keyword evidence="8" id="KW-1185">Reference proteome</keyword>
<dbReference type="PANTHER" id="PTHR12843">
    <property type="entry name" value="PROTEIN-LYSINE N-METHYLTRANSFERASE METTL10"/>
    <property type="match status" value="1"/>
</dbReference>
<dbReference type="OrthoDB" id="10069295at2759"/>
<dbReference type="Pfam" id="PF13847">
    <property type="entry name" value="Methyltransf_31"/>
    <property type="match status" value="1"/>
</dbReference>
<dbReference type="HAMAP" id="MF_03188">
    <property type="entry name" value="Methyltr_EFM4"/>
    <property type="match status" value="1"/>
</dbReference>
<protein>
    <recommendedName>
        <fullName evidence="5">Protein-lysine N-methyltransferase EFM4</fullName>
        <ecNumber evidence="5">2.1.1.-</ecNumber>
    </recommendedName>
    <alternativeName>
        <fullName evidence="5">Elongation factor methyltransferase 4</fullName>
    </alternativeName>
</protein>
<comment type="similarity">
    <text evidence="5">Belongs to the class I-like SAM-binding methyltransferase superfamily. EFM4 family.</text>
</comment>
<keyword evidence="2 5" id="KW-0489">Methyltransferase</keyword>
<dbReference type="AlphaFoldDB" id="A0A6A6Q297"/>
<dbReference type="CDD" id="cd02440">
    <property type="entry name" value="AdoMet_MTases"/>
    <property type="match status" value="1"/>
</dbReference>
<gene>
    <name evidence="5" type="primary">EFM4</name>
    <name evidence="7" type="ORF">BDY17DRAFT_291637</name>
</gene>
<keyword evidence="4 5" id="KW-0949">S-adenosyl-L-methionine</keyword>
<keyword evidence="1 5" id="KW-0963">Cytoplasm</keyword>
<feature type="domain" description="Methyltransferase" evidence="6">
    <location>
        <begin position="70"/>
        <end position="201"/>
    </location>
</feature>
<accession>A0A6A6Q297</accession>
<dbReference type="InterPro" id="IPR025714">
    <property type="entry name" value="Methyltranfer_dom"/>
</dbReference>
<evidence type="ECO:0000256" key="5">
    <source>
        <dbReference type="HAMAP-Rule" id="MF_03188"/>
    </source>
</evidence>
<dbReference type="GO" id="GO:0016192">
    <property type="term" value="P:vesicle-mediated transport"/>
    <property type="evidence" value="ECO:0007669"/>
    <property type="project" value="UniProtKB-UniRule"/>
</dbReference>
<dbReference type="PANTHER" id="PTHR12843:SF5">
    <property type="entry name" value="EEF1A LYSINE METHYLTRANSFERASE 2"/>
    <property type="match status" value="1"/>
</dbReference>
<comment type="function">
    <text evidence="5">S-adenosyl-L-methionine-dependent protein-lysine N-methyltransferase that mono- and dimethylates elongation factor 1-alpha at 'Lys-316'. May play a role in intracellular transport.</text>
</comment>
<evidence type="ECO:0000259" key="6">
    <source>
        <dbReference type="Pfam" id="PF13847"/>
    </source>
</evidence>
<dbReference type="Gene3D" id="3.40.50.150">
    <property type="entry name" value="Vaccinia Virus protein VP39"/>
    <property type="match status" value="1"/>
</dbReference>
<name>A0A6A6Q297_9PEZI</name>
<dbReference type="SUPFAM" id="SSF53335">
    <property type="entry name" value="S-adenosyl-L-methionine-dependent methyltransferases"/>
    <property type="match status" value="1"/>
</dbReference>
<keyword evidence="5" id="KW-0813">Transport</keyword>
<evidence type="ECO:0000256" key="1">
    <source>
        <dbReference type="ARBA" id="ARBA00022490"/>
    </source>
</evidence>
<evidence type="ECO:0000256" key="2">
    <source>
        <dbReference type="ARBA" id="ARBA00022603"/>
    </source>
</evidence>
<reference evidence="7" key="1">
    <citation type="journal article" date="2020" name="Stud. Mycol.">
        <title>101 Dothideomycetes genomes: a test case for predicting lifestyles and emergence of pathogens.</title>
        <authorList>
            <person name="Haridas S."/>
            <person name="Albert R."/>
            <person name="Binder M."/>
            <person name="Bloem J."/>
            <person name="Labutti K."/>
            <person name="Salamov A."/>
            <person name="Andreopoulos B."/>
            <person name="Baker S."/>
            <person name="Barry K."/>
            <person name="Bills G."/>
            <person name="Bluhm B."/>
            <person name="Cannon C."/>
            <person name="Castanera R."/>
            <person name="Culley D."/>
            <person name="Daum C."/>
            <person name="Ezra D."/>
            <person name="Gonzalez J."/>
            <person name="Henrissat B."/>
            <person name="Kuo A."/>
            <person name="Liang C."/>
            <person name="Lipzen A."/>
            <person name="Lutzoni F."/>
            <person name="Magnuson J."/>
            <person name="Mondo S."/>
            <person name="Nolan M."/>
            <person name="Ohm R."/>
            <person name="Pangilinan J."/>
            <person name="Park H.-J."/>
            <person name="Ramirez L."/>
            <person name="Alfaro M."/>
            <person name="Sun H."/>
            <person name="Tritt A."/>
            <person name="Yoshinaga Y."/>
            <person name="Zwiers L.-H."/>
            <person name="Turgeon B."/>
            <person name="Goodwin S."/>
            <person name="Spatafora J."/>
            <person name="Crous P."/>
            <person name="Grigoriev I."/>
        </authorList>
    </citation>
    <scope>NUCLEOTIDE SEQUENCE</scope>
    <source>
        <strain evidence="7">CBS 113389</strain>
    </source>
</reference>
<sequence>MDTNEPLQPSDLGTKEYWDELYTRESHNHAENEDDEGTIWFSESNAERVVTRTLAKLADHGFLSREGERASRFLDLGTGNGHMLFSLREDDDEDEGPWMGEMVGVDYSQTGIELARRIADTSTTGEALRFETWDLLTQDPGDWFQDGFDVVLDKGTFDAISLAQHDDGSSHPCEVYRDRVERLVRPGQFLLITSCNWTRDELVRWLAPDGSGELAFYDEAKYPTFMFGGKAGQSVVTVVFRRRAADPK</sequence>
<dbReference type="GO" id="GO:0032259">
    <property type="term" value="P:methylation"/>
    <property type="evidence" value="ECO:0007669"/>
    <property type="project" value="UniProtKB-KW"/>
</dbReference>
<dbReference type="GO" id="GO:0016279">
    <property type="term" value="F:protein-lysine N-methyltransferase activity"/>
    <property type="evidence" value="ECO:0007669"/>
    <property type="project" value="UniProtKB-UniRule"/>
</dbReference>
<proteinExistence type="inferred from homology"/>
<keyword evidence="3 5" id="KW-0808">Transferase</keyword>
<evidence type="ECO:0000313" key="7">
    <source>
        <dbReference type="EMBL" id="KAF2486520.1"/>
    </source>
</evidence>
<evidence type="ECO:0000256" key="4">
    <source>
        <dbReference type="ARBA" id="ARBA00022691"/>
    </source>
</evidence>
<dbReference type="EC" id="2.1.1.-" evidence="5"/>
<dbReference type="Proteomes" id="UP000799767">
    <property type="component" value="Unassembled WGS sequence"/>
</dbReference>
<dbReference type="InterPro" id="IPR026635">
    <property type="entry name" value="Efm4/METTL10"/>
</dbReference>
<evidence type="ECO:0000256" key="3">
    <source>
        <dbReference type="ARBA" id="ARBA00022679"/>
    </source>
</evidence>
<evidence type="ECO:0000313" key="8">
    <source>
        <dbReference type="Proteomes" id="UP000799767"/>
    </source>
</evidence>
<dbReference type="GO" id="GO:0005737">
    <property type="term" value="C:cytoplasm"/>
    <property type="evidence" value="ECO:0007669"/>
    <property type="project" value="UniProtKB-SubCell"/>
</dbReference>
<organism evidence="7 8">
    <name type="scientific">Neohortaea acidophila</name>
    <dbReference type="NCBI Taxonomy" id="245834"/>
    <lineage>
        <taxon>Eukaryota</taxon>
        <taxon>Fungi</taxon>
        <taxon>Dikarya</taxon>
        <taxon>Ascomycota</taxon>
        <taxon>Pezizomycotina</taxon>
        <taxon>Dothideomycetes</taxon>
        <taxon>Dothideomycetidae</taxon>
        <taxon>Mycosphaerellales</taxon>
        <taxon>Teratosphaeriaceae</taxon>
        <taxon>Neohortaea</taxon>
    </lineage>
</organism>
<comment type="subcellular location">
    <subcellularLocation>
        <location evidence="5">Cytoplasm</location>
    </subcellularLocation>
</comment>
<dbReference type="InterPro" id="IPR029063">
    <property type="entry name" value="SAM-dependent_MTases_sf"/>
</dbReference>